<reference evidence="2 3" key="1">
    <citation type="journal article" date="2012" name="PLoS Pathog.">
        <title>The genome of the obligate intracellular parasite Trachipleistophora hominis: new insights into microsporidian genome dynamics and reductive evolution.</title>
        <authorList>
            <person name="Heinz E."/>
            <person name="Williams T.A."/>
            <person name="Nakjang S."/>
            <person name="Noel C.J."/>
            <person name="Swan D.C."/>
            <person name="Goldberg A.V."/>
            <person name="Harris S.R."/>
            <person name="Weinmaier T."/>
            <person name="Markert S."/>
            <person name="Becher D."/>
            <person name="Bernhardt J."/>
            <person name="Dagan T."/>
            <person name="Hacker C."/>
            <person name="Lucocq J.M."/>
            <person name="Schweder T."/>
            <person name="Rattei T."/>
            <person name="Hall N."/>
            <person name="Hirt R.P."/>
            <person name="Embley T.M."/>
        </authorList>
    </citation>
    <scope>NUCLEOTIDE SEQUENCE [LARGE SCALE GENOMIC DNA]</scope>
</reference>
<dbReference type="SUPFAM" id="SSF55315">
    <property type="entry name" value="L30e-like"/>
    <property type="match status" value="1"/>
</dbReference>
<sequence length="120" mass="13593">MIKFATPVLPDDAVAHVIKIIDHLKTIKKVIRGRKACHKAIKSKKKGILILPFNISPCDLIAHLPMLCEDNEVKYCYVDREVLRRASNVDTLTCCVFVKKNAAYRGDYNVVKGAIIHDYK</sequence>
<name>L7JUX8_TRAHO</name>
<organism evidence="2 3">
    <name type="scientific">Trachipleistophora hominis</name>
    <name type="common">Microsporidian parasite</name>
    <dbReference type="NCBI Taxonomy" id="72359"/>
    <lineage>
        <taxon>Eukaryota</taxon>
        <taxon>Fungi</taxon>
        <taxon>Fungi incertae sedis</taxon>
        <taxon>Microsporidia</taxon>
        <taxon>Pleistophoridae</taxon>
        <taxon>Trachipleistophora</taxon>
    </lineage>
</organism>
<dbReference type="OrthoDB" id="5364946at2759"/>
<accession>L7JUX8</accession>
<proteinExistence type="predicted"/>
<keyword evidence="3" id="KW-1185">Reference proteome</keyword>
<evidence type="ECO:0000259" key="1">
    <source>
        <dbReference type="Pfam" id="PF01248"/>
    </source>
</evidence>
<dbReference type="InParanoid" id="L7JUX8"/>
<dbReference type="VEuPathDB" id="MicrosporidiaDB:THOM_2206"/>
<dbReference type="InterPro" id="IPR004038">
    <property type="entry name" value="Ribosomal_eL8/eL30/eS12/Gad45"/>
</dbReference>
<dbReference type="HOGENOM" id="CLU_084513_3_0_1"/>
<dbReference type="InterPro" id="IPR029064">
    <property type="entry name" value="Ribosomal_eL30-like_sf"/>
</dbReference>
<evidence type="ECO:0000313" key="3">
    <source>
        <dbReference type="Proteomes" id="UP000011185"/>
    </source>
</evidence>
<evidence type="ECO:0000313" key="2">
    <source>
        <dbReference type="EMBL" id="ELQ74846.1"/>
    </source>
</evidence>
<dbReference type="STRING" id="72359.L7JUX8"/>
<feature type="domain" description="Ribosomal protein eL8/eL30/eS12/Gadd45" evidence="1">
    <location>
        <begin position="24"/>
        <end position="102"/>
    </location>
</feature>
<dbReference type="Pfam" id="PF01248">
    <property type="entry name" value="Ribosomal_L7Ae"/>
    <property type="match status" value="1"/>
</dbReference>
<protein>
    <submittedName>
        <fullName evidence="2">Box H/ACA snoRNP component, involved in ribosomal RNA pseudouridinylation</fullName>
    </submittedName>
</protein>
<dbReference type="AlphaFoldDB" id="L7JUX8"/>
<dbReference type="EMBL" id="JH994015">
    <property type="protein sequence ID" value="ELQ74846.1"/>
    <property type="molecule type" value="Genomic_DNA"/>
</dbReference>
<dbReference type="Gene3D" id="3.30.1330.30">
    <property type="match status" value="1"/>
</dbReference>
<dbReference type="Proteomes" id="UP000011185">
    <property type="component" value="Unassembled WGS sequence"/>
</dbReference>
<gene>
    <name evidence="2" type="ORF">THOM_2206</name>
</gene>
<dbReference type="OMA" id="HEATAHI"/>